<dbReference type="EMBL" id="DRNO01000128">
    <property type="protein sequence ID" value="HFC03607.1"/>
    <property type="molecule type" value="Genomic_DNA"/>
</dbReference>
<accession>A0A7V2SIF6</accession>
<protein>
    <submittedName>
        <fullName evidence="1">YjbQ family protein</fullName>
    </submittedName>
</protein>
<comment type="caution">
    <text evidence="1">The sequence shown here is derived from an EMBL/GenBank/DDBJ whole genome shotgun (WGS) entry which is preliminary data.</text>
</comment>
<proteinExistence type="predicted"/>
<dbReference type="Pfam" id="PF01894">
    <property type="entry name" value="YjbQ"/>
    <property type="match status" value="1"/>
</dbReference>
<dbReference type="InterPro" id="IPR001602">
    <property type="entry name" value="UPF0047_YjbQ-like"/>
</dbReference>
<dbReference type="Gene3D" id="2.60.120.460">
    <property type="entry name" value="YjbQ-like"/>
    <property type="match status" value="1"/>
</dbReference>
<dbReference type="AlphaFoldDB" id="A0A7V2SIF6"/>
<organism evidence="1">
    <name type="scientific">Nitratifractor salsuginis</name>
    <dbReference type="NCBI Taxonomy" id="269261"/>
    <lineage>
        <taxon>Bacteria</taxon>
        <taxon>Pseudomonadati</taxon>
        <taxon>Campylobacterota</taxon>
        <taxon>Epsilonproteobacteria</taxon>
        <taxon>Campylobacterales</taxon>
        <taxon>Sulfurovaceae</taxon>
        <taxon>Nitratifractor</taxon>
    </lineage>
</organism>
<evidence type="ECO:0000313" key="1">
    <source>
        <dbReference type="EMBL" id="HFC03607.1"/>
    </source>
</evidence>
<reference evidence="1" key="1">
    <citation type="journal article" date="2020" name="mSystems">
        <title>Genome- and Community-Level Interaction Insights into Carbon Utilization and Element Cycling Functions of Hydrothermarchaeota in Hydrothermal Sediment.</title>
        <authorList>
            <person name="Zhou Z."/>
            <person name="Liu Y."/>
            <person name="Xu W."/>
            <person name="Pan J."/>
            <person name="Luo Z.H."/>
            <person name="Li M."/>
        </authorList>
    </citation>
    <scope>NUCLEOTIDE SEQUENCE [LARGE SCALE GENOMIC DNA]</scope>
    <source>
        <strain evidence="1">HyVt-513</strain>
    </source>
</reference>
<sequence length="49" mass="5511">MTRIELNSNYKTEMIDITEAVAHEVMKLGIRDGLCTVFTPHTTASIVLF</sequence>
<dbReference type="Proteomes" id="UP000885722">
    <property type="component" value="Unassembled WGS sequence"/>
</dbReference>
<dbReference type="SUPFAM" id="SSF111038">
    <property type="entry name" value="YjbQ-like"/>
    <property type="match status" value="1"/>
</dbReference>
<name>A0A7V2SIF6_9BACT</name>
<gene>
    <name evidence="1" type="ORF">ENJ74_01925</name>
</gene>
<dbReference type="InterPro" id="IPR035917">
    <property type="entry name" value="YjbQ-like_sf"/>
</dbReference>
<feature type="non-terminal residue" evidence="1">
    <location>
        <position position="49"/>
    </location>
</feature>